<proteinExistence type="predicted"/>
<dbReference type="EMBL" id="JAMXQV010000030">
    <property type="protein sequence ID" value="MCR6489191.1"/>
    <property type="molecule type" value="Genomic_DNA"/>
</dbReference>
<reference evidence="3" key="1">
    <citation type="submission" date="2022-06" db="EMBL/GenBank/DDBJ databases">
        <title>Amycolatopsis iheyaensis sp. nov., a new species of the genus Amycolatopsis isolated from soil in Iheya island, Japan.</title>
        <authorList>
            <person name="Ngamcharungchit C."/>
            <person name="Kanto H."/>
            <person name="Take A."/>
            <person name="Intra B."/>
            <person name="Matsumoto A."/>
            <person name="Panbangred W."/>
            <person name="Inahashi Y."/>
        </authorList>
    </citation>
    <scope>NUCLEOTIDE SEQUENCE</scope>
    <source>
        <strain evidence="3">OK19-0408</strain>
    </source>
</reference>
<dbReference type="CDD" id="cd00198">
    <property type="entry name" value="vWFA"/>
    <property type="match status" value="1"/>
</dbReference>
<evidence type="ECO:0000256" key="1">
    <source>
        <dbReference type="SAM" id="SignalP"/>
    </source>
</evidence>
<organism evidence="3 4">
    <name type="scientific">Amycolatopsis iheyensis</name>
    <dbReference type="NCBI Taxonomy" id="2945988"/>
    <lineage>
        <taxon>Bacteria</taxon>
        <taxon>Bacillati</taxon>
        <taxon>Actinomycetota</taxon>
        <taxon>Actinomycetes</taxon>
        <taxon>Pseudonocardiales</taxon>
        <taxon>Pseudonocardiaceae</taxon>
        <taxon>Amycolatopsis</taxon>
    </lineage>
</organism>
<evidence type="ECO:0000259" key="2">
    <source>
        <dbReference type="PROSITE" id="PS50234"/>
    </source>
</evidence>
<keyword evidence="1" id="KW-0732">Signal</keyword>
<sequence length="545" mass="56137">MSTRPRPRRRRPFTAALAFAAAAAFLPVVPAAAAPAVAPPPTSPCGPLDVAFVIDDTGSMGPALTNIKNELGNIATAVQTNSGNDYKLGLVTFKDDVTVRTDLAPLNLGAVTPQINALTATGGGGEPEASDEAVNTAVNNLPAAGRPQTGNFSGTWRTNATKMVILVTDAHPGGFDDTFTAADQANAHLRAVQAANKGIKVSAVYVQTNTLPGISTIMQDYATTTGGTYAATPANGTGAGAAILDALKNCRKTDVFIKDAPADTGVAPHGLNPIWTSPDIRVCPSPSPCAGINPVIGATNYVVVSLNNPGPGGSGASTGHVEVSYTAQGGAALWPMDWTPIGSSATVTVTPGSTQVAIPWTAVPGPGHFCLLARWISATDPMTYPELTGSNTLVNTRNNNNIAWRNVDTVKLKPGTPVTHPFTLGNPVLERATTTDLLFTQPGKPFAGGPGKVVVDLGKVLAERWRQSGQKGVGVRPVGETQVEIAGGQQAVLQGLVIQPKERLETAVTFTATDAAAGADFVFRVSQSSGDEDLGGVEFQLSAER</sequence>
<evidence type="ECO:0000313" key="3">
    <source>
        <dbReference type="EMBL" id="MCR6489191.1"/>
    </source>
</evidence>
<name>A0A9X2SQC6_9PSEU</name>
<dbReference type="Proteomes" id="UP001144096">
    <property type="component" value="Unassembled WGS sequence"/>
</dbReference>
<dbReference type="Pfam" id="PF00092">
    <property type="entry name" value="VWA"/>
    <property type="match status" value="1"/>
</dbReference>
<evidence type="ECO:0000313" key="4">
    <source>
        <dbReference type="Proteomes" id="UP001144096"/>
    </source>
</evidence>
<feature type="chain" id="PRO_5040935024" evidence="1">
    <location>
        <begin position="34"/>
        <end position="545"/>
    </location>
</feature>
<dbReference type="SMART" id="SM00327">
    <property type="entry name" value="VWA"/>
    <property type="match status" value="1"/>
</dbReference>
<dbReference type="SUPFAM" id="SSF53300">
    <property type="entry name" value="vWA-like"/>
    <property type="match status" value="1"/>
</dbReference>
<dbReference type="InterPro" id="IPR006311">
    <property type="entry name" value="TAT_signal"/>
</dbReference>
<gene>
    <name evidence="3" type="ORF">M8542_40845</name>
</gene>
<dbReference type="InterPro" id="IPR036465">
    <property type="entry name" value="vWFA_dom_sf"/>
</dbReference>
<protein>
    <submittedName>
        <fullName evidence="3">VWA domain-containing protein</fullName>
    </submittedName>
</protein>
<feature type="signal peptide" evidence="1">
    <location>
        <begin position="1"/>
        <end position="33"/>
    </location>
</feature>
<feature type="domain" description="VWFA" evidence="2">
    <location>
        <begin position="49"/>
        <end position="247"/>
    </location>
</feature>
<dbReference type="PROSITE" id="PS51318">
    <property type="entry name" value="TAT"/>
    <property type="match status" value="1"/>
</dbReference>
<dbReference type="Gene3D" id="3.40.50.410">
    <property type="entry name" value="von Willebrand factor, type A domain"/>
    <property type="match status" value="1"/>
</dbReference>
<dbReference type="PROSITE" id="PS50234">
    <property type="entry name" value="VWFA"/>
    <property type="match status" value="1"/>
</dbReference>
<dbReference type="AlphaFoldDB" id="A0A9X2SQC6"/>
<accession>A0A9X2SQC6</accession>
<dbReference type="InterPro" id="IPR002035">
    <property type="entry name" value="VWF_A"/>
</dbReference>
<dbReference type="RefSeq" id="WP_257925762.1">
    <property type="nucleotide sequence ID" value="NZ_JAMXQV010000030.1"/>
</dbReference>
<keyword evidence="4" id="KW-1185">Reference proteome</keyword>
<comment type="caution">
    <text evidence="3">The sequence shown here is derived from an EMBL/GenBank/DDBJ whole genome shotgun (WGS) entry which is preliminary data.</text>
</comment>